<dbReference type="AlphaFoldDB" id="A0A7W8DSC8"/>
<protein>
    <submittedName>
        <fullName evidence="1">Uncharacterized protein</fullName>
    </submittedName>
</protein>
<sequence>MVQVPDLQAGQAGAASFIMEEELQLVRVIRVAVTERRRNDFIGVLLVVRLADL</sequence>
<accession>A0A7W8DSC8</accession>
<dbReference type="Proteomes" id="UP000534294">
    <property type="component" value="Unassembled WGS sequence"/>
</dbReference>
<reference evidence="1 2" key="1">
    <citation type="submission" date="2020-08" db="EMBL/GenBank/DDBJ databases">
        <title>Genomic Encyclopedia of Type Strains, Phase IV (KMG-IV): sequencing the most valuable type-strain genomes for metagenomic binning, comparative biology and taxonomic classification.</title>
        <authorList>
            <person name="Goeker M."/>
        </authorList>
    </citation>
    <scope>NUCLEOTIDE SEQUENCE [LARGE SCALE GENOMIC DNA]</scope>
    <source>
        <strain evidence="1 2">DSM 12251</strain>
    </source>
</reference>
<evidence type="ECO:0000313" key="2">
    <source>
        <dbReference type="Proteomes" id="UP000534294"/>
    </source>
</evidence>
<organism evidence="1 2">
    <name type="scientific">Prosthecobacter dejongeii</name>
    <dbReference type="NCBI Taxonomy" id="48465"/>
    <lineage>
        <taxon>Bacteria</taxon>
        <taxon>Pseudomonadati</taxon>
        <taxon>Verrucomicrobiota</taxon>
        <taxon>Verrucomicrobiia</taxon>
        <taxon>Verrucomicrobiales</taxon>
        <taxon>Verrucomicrobiaceae</taxon>
        <taxon>Prosthecobacter</taxon>
    </lineage>
</organism>
<comment type="caution">
    <text evidence="1">The sequence shown here is derived from an EMBL/GenBank/DDBJ whole genome shotgun (WGS) entry which is preliminary data.</text>
</comment>
<name>A0A7W8DSC8_9BACT</name>
<keyword evidence="2" id="KW-1185">Reference proteome</keyword>
<dbReference type="EMBL" id="JACHIF010000009">
    <property type="protein sequence ID" value="MBB5039711.1"/>
    <property type="molecule type" value="Genomic_DNA"/>
</dbReference>
<gene>
    <name evidence="1" type="ORF">HNQ64_003986</name>
</gene>
<evidence type="ECO:0000313" key="1">
    <source>
        <dbReference type="EMBL" id="MBB5039711.1"/>
    </source>
</evidence>
<proteinExistence type="predicted"/>